<keyword evidence="2" id="KW-1185">Reference proteome</keyword>
<accession>A0ABN9KZN2</accession>
<evidence type="ECO:0000313" key="2">
    <source>
        <dbReference type="Proteomes" id="UP001176940"/>
    </source>
</evidence>
<dbReference type="Proteomes" id="UP001176940">
    <property type="component" value="Unassembled WGS sequence"/>
</dbReference>
<dbReference type="EMBL" id="CAUEEQ010004006">
    <property type="protein sequence ID" value="CAJ0926484.1"/>
    <property type="molecule type" value="Genomic_DNA"/>
</dbReference>
<proteinExistence type="predicted"/>
<protein>
    <submittedName>
        <fullName evidence="1">Uncharacterized protein</fullName>
    </submittedName>
</protein>
<evidence type="ECO:0000313" key="1">
    <source>
        <dbReference type="EMBL" id="CAJ0926484.1"/>
    </source>
</evidence>
<comment type="caution">
    <text evidence="1">The sequence shown here is derived from an EMBL/GenBank/DDBJ whole genome shotgun (WGS) entry which is preliminary data.</text>
</comment>
<gene>
    <name evidence="1" type="ORF">RIMI_LOCUS2792096</name>
</gene>
<reference evidence="1" key="1">
    <citation type="submission" date="2023-07" db="EMBL/GenBank/DDBJ databases">
        <authorList>
            <person name="Stuckert A."/>
        </authorList>
    </citation>
    <scope>NUCLEOTIDE SEQUENCE</scope>
</reference>
<organism evidence="1 2">
    <name type="scientific">Ranitomeya imitator</name>
    <name type="common">mimic poison frog</name>
    <dbReference type="NCBI Taxonomy" id="111125"/>
    <lineage>
        <taxon>Eukaryota</taxon>
        <taxon>Metazoa</taxon>
        <taxon>Chordata</taxon>
        <taxon>Craniata</taxon>
        <taxon>Vertebrata</taxon>
        <taxon>Euteleostomi</taxon>
        <taxon>Amphibia</taxon>
        <taxon>Batrachia</taxon>
        <taxon>Anura</taxon>
        <taxon>Neobatrachia</taxon>
        <taxon>Hyloidea</taxon>
        <taxon>Dendrobatidae</taxon>
        <taxon>Dendrobatinae</taxon>
        <taxon>Ranitomeya</taxon>
    </lineage>
</organism>
<sequence>MYPFPPRIQIPERAVRLAQDDILPPTEKLKSLLERLKDFHQKFMQEFFSMMDRTVIHETHGSSCSCTL</sequence>
<name>A0ABN9KZN2_9NEOB</name>